<evidence type="ECO:0000313" key="2">
    <source>
        <dbReference type="EMBL" id="JAA91028.1"/>
    </source>
</evidence>
<proteinExistence type="predicted"/>
<dbReference type="EMBL" id="GAIX01001532">
    <property type="protein sequence ID" value="JAA91028.1"/>
    <property type="molecule type" value="Transcribed_RNA"/>
</dbReference>
<organism evidence="2">
    <name type="scientific">Pararge aegeria</name>
    <name type="common">speckled wood butterfly</name>
    <dbReference type="NCBI Taxonomy" id="116150"/>
    <lineage>
        <taxon>Eukaryota</taxon>
        <taxon>Metazoa</taxon>
        <taxon>Ecdysozoa</taxon>
        <taxon>Arthropoda</taxon>
        <taxon>Hexapoda</taxon>
        <taxon>Insecta</taxon>
        <taxon>Pterygota</taxon>
        <taxon>Neoptera</taxon>
        <taxon>Endopterygota</taxon>
        <taxon>Lepidoptera</taxon>
        <taxon>Glossata</taxon>
        <taxon>Ditrysia</taxon>
        <taxon>Papilionoidea</taxon>
        <taxon>Nymphalidae</taxon>
        <taxon>Satyrinae</taxon>
        <taxon>Satyrini</taxon>
        <taxon>Parargina</taxon>
        <taxon>Pararge</taxon>
    </lineage>
</organism>
<evidence type="ECO:0000256" key="1">
    <source>
        <dbReference type="SAM" id="Phobius"/>
    </source>
</evidence>
<feature type="transmembrane region" description="Helical" evidence="1">
    <location>
        <begin position="35"/>
        <end position="59"/>
    </location>
</feature>
<keyword evidence="1" id="KW-0812">Transmembrane</keyword>
<reference evidence="2" key="2">
    <citation type="submission" date="2013-05" db="EMBL/GenBank/DDBJ databases">
        <authorList>
            <person name="Carter J.-M."/>
            <person name="Baker S.C."/>
            <person name="Pink R."/>
            <person name="Carter D.R.F."/>
            <person name="Collins A."/>
            <person name="Tomlin J."/>
            <person name="Gibbs M."/>
            <person name="Breuker C.J."/>
        </authorList>
    </citation>
    <scope>NUCLEOTIDE SEQUENCE</scope>
    <source>
        <tissue evidence="2">Ovary</tissue>
    </source>
</reference>
<sequence length="69" mass="8190">MDLVVHGFNYKLSQRFDYKHIIKKVNLYRTMSVRIYLLACRCTYACESDILMGVLIIVIRFSRALKMIN</sequence>
<dbReference type="AlphaFoldDB" id="S4PM55"/>
<accession>S4PM55</accession>
<keyword evidence="1" id="KW-1133">Transmembrane helix</keyword>
<reference evidence="2" key="1">
    <citation type="journal article" date="2013" name="BMC Genomics">
        <title>Unscrambling butterfly oogenesis.</title>
        <authorList>
            <person name="Carter J.M."/>
            <person name="Baker S.C."/>
            <person name="Pink R."/>
            <person name="Carter D.R."/>
            <person name="Collins A."/>
            <person name="Tomlin J."/>
            <person name="Gibbs M."/>
            <person name="Breuker C.J."/>
        </authorList>
    </citation>
    <scope>NUCLEOTIDE SEQUENCE</scope>
    <source>
        <tissue evidence="2">Ovary</tissue>
    </source>
</reference>
<protein>
    <submittedName>
        <fullName evidence="2">Uncharacterized protein</fullName>
    </submittedName>
</protein>
<name>S4PM55_9NEOP</name>
<keyword evidence="1" id="KW-0472">Membrane</keyword>
<feature type="non-terminal residue" evidence="2">
    <location>
        <position position="69"/>
    </location>
</feature>